<evidence type="ECO:0000259" key="3">
    <source>
        <dbReference type="Pfam" id="PF02230"/>
    </source>
</evidence>
<dbReference type="InterPro" id="IPR050565">
    <property type="entry name" value="LYPA1-2/EST-like"/>
</dbReference>
<dbReference type="Pfam" id="PF02230">
    <property type="entry name" value="Abhydrolase_2"/>
    <property type="match status" value="1"/>
</dbReference>
<evidence type="ECO:0000313" key="5">
    <source>
        <dbReference type="Proteomes" id="UP000233293"/>
    </source>
</evidence>
<protein>
    <submittedName>
        <fullName evidence="4">Phospholipase</fullName>
    </submittedName>
</protein>
<dbReference type="AlphaFoldDB" id="A0A2N3PQU9"/>
<dbReference type="RefSeq" id="WP_101252430.1">
    <property type="nucleotide sequence ID" value="NZ_PIUM01000027.1"/>
</dbReference>
<organism evidence="4 5">
    <name type="scientific">Telmatospirillum siberiense</name>
    <dbReference type="NCBI Taxonomy" id="382514"/>
    <lineage>
        <taxon>Bacteria</taxon>
        <taxon>Pseudomonadati</taxon>
        <taxon>Pseudomonadota</taxon>
        <taxon>Alphaproteobacteria</taxon>
        <taxon>Rhodospirillales</taxon>
        <taxon>Rhodospirillaceae</taxon>
        <taxon>Telmatospirillum</taxon>
    </lineage>
</organism>
<name>A0A2N3PQU9_9PROT</name>
<keyword evidence="2" id="KW-0378">Hydrolase</keyword>
<keyword evidence="5" id="KW-1185">Reference proteome</keyword>
<feature type="domain" description="Phospholipase/carboxylesterase/thioesterase" evidence="3">
    <location>
        <begin position="15"/>
        <end position="213"/>
    </location>
</feature>
<dbReference type="OrthoDB" id="9801763at2"/>
<evidence type="ECO:0000256" key="1">
    <source>
        <dbReference type="ARBA" id="ARBA00006499"/>
    </source>
</evidence>
<dbReference type="EMBL" id="PIUM01000027">
    <property type="protein sequence ID" value="PKU22780.1"/>
    <property type="molecule type" value="Genomic_DNA"/>
</dbReference>
<evidence type="ECO:0000313" key="4">
    <source>
        <dbReference type="EMBL" id="PKU22780.1"/>
    </source>
</evidence>
<dbReference type="Proteomes" id="UP000233293">
    <property type="component" value="Unassembled WGS sequence"/>
</dbReference>
<comment type="caution">
    <text evidence="4">The sequence shown here is derived from an EMBL/GenBank/DDBJ whole genome shotgun (WGS) entry which is preliminary data.</text>
</comment>
<dbReference type="InterPro" id="IPR029058">
    <property type="entry name" value="AB_hydrolase_fold"/>
</dbReference>
<dbReference type="SUPFAM" id="SSF53474">
    <property type="entry name" value="alpha/beta-Hydrolases"/>
    <property type="match status" value="1"/>
</dbReference>
<reference evidence="5" key="1">
    <citation type="submission" date="2017-12" db="EMBL/GenBank/DDBJ databases">
        <title>Draft genome sequence of Telmatospirillum siberiense 26-4b1T, an acidotolerant peatland alphaproteobacterium potentially involved in sulfur cycling.</title>
        <authorList>
            <person name="Hausmann B."/>
            <person name="Pjevac P."/>
            <person name="Schreck K."/>
            <person name="Herbold C.W."/>
            <person name="Daims H."/>
            <person name="Wagner M."/>
            <person name="Pester M."/>
            <person name="Loy A."/>
        </authorList>
    </citation>
    <scope>NUCLEOTIDE SEQUENCE [LARGE SCALE GENOMIC DNA]</scope>
    <source>
        <strain evidence="5">26-4b1</strain>
    </source>
</reference>
<comment type="similarity">
    <text evidence="1">Belongs to the AB hydrolase superfamily. AB hydrolase 2 family.</text>
</comment>
<dbReference type="InterPro" id="IPR003140">
    <property type="entry name" value="PLipase/COase/thioEstase"/>
</dbReference>
<accession>A0A2N3PQU9</accession>
<proteinExistence type="inferred from homology"/>
<sequence>MTLHPLSGPSVPTASGNPARQLVVFLHGVGSDGDDLIALAPYFARWLPDAAFLAPHAPLPFDMAPVGRQWFSLQNLDSQAISEGVASAAPSLDRYLDEQLAAHGLTDGDLALVGFSQGTMMALHVALRRHTPCAAVVGYSGLLAAPERLPAEATARPPILLVHGEEDEVVPHDFLALAEKTLSVVGIPVDTLSCPGLGHSINDDGLMAGMQFVTQAFGLAFPPETP</sequence>
<dbReference type="PANTHER" id="PTHR10655:SF17">
    <property type="entry name" value="LYSOPHOSPHOLIPASE-LIKE PROTEIN 1"/>
    <property type="match status" value="1"/>
</dbReference>
<dbReference type="PANTHER" id="PTHR10655">
    <property type="entry name" value="LYSOPHOSPHOLIPASE-RELATED"/>
    <property type="match status" value="1"/>
</dbReference>
<dbReference type="Gene3D" id="3.40.50.1820">
    <property type="entry name" value="alpha/beta hydrolase"/>
    <property type="match status" value="1"/>
</dbReference>
<evidence type="ECO:0000256" key="2">
    <source>
        <dbReference type="ARBA" id="ARBA00022801"/>
    </source>
</evidence>
<dbReference type="GO" id="GO:0016787">
    <property type="term" value="F:hydrolase activity"/>
    <property type="evidence" value="ECO:0007669"/>
    <property type="project" value="UniProtKB-KW"/>
</dbReference>
<gene>
    <name evidence="4" type="ORF">CWS72_20115</name>
</gene>